<dbReference type="InterPro" id="IPR001650">
    <property type="entry name" value="Helicase_C-like"/>
</dbReference>
<dbReference type="InterPro" id="IPR050547">
    <property type="entry name" value="DEAD_box_RNA_helicases"/>
</dbReference>
<dbReference type="InterPro" id="IPR006483">
    <property type="entry name" value="CRISPR-assoc_Cas3_HD"/>
</dbReference>
<evidence type="ECO:0000259" key="10">
    <source>
        <dbReference type="PROSITE" id="PS51194"/>
    </source>
</evidence>
<keyword evidence="4" id="KW-0479">Metal-binding</keyword>
<dbReference type="InterPro" id="IPR027417">
    <property type="entry name" value="P-loop_NTPase"/>
</dbReference>
<dbReference type="Gene3D" id="3.40.50.300">
    <property type="entry name" value="P-loop containing nucleotide triphosphate hydrolases"/>
    <property type="match status" value="2"/>
</dbReference>
<gene>
    <name evidence="12" type="ORF">GCM10007362_23320</name>
</gene>
<dbReference type="SMART" id="SM00487">
    <property type="entry name" value="DEXDc"/>
    <property type="match status" value="1"/>
</dbReference>
<evidence type="ECO:0000259" key="11">
    <source>
        <dbReference type="PROSITE" id="PS51643"/>
    </source>
</evidence>
<keyword evidence="3" id="KW-0540">Nuclease</keyword>
<dbReference type="RefSeq" id="WP_172247328.1">
    <property type="nucleotide sequence ID" value="NZ_JAAZWE010000007.1"/>
</dbReference>
<keyword evidence="7" id="KW-0347">Helicase</keyword>
<evidence type="ECO:0000256" key="9">
    <source>
        <dbReference type="ARBA" id="ARBA00023118"/>
    </source>
</evidence>
<evidence type="ECO:0000256" key="8">
    <source>
        <dbReference type="ARBA" id="ARBA00022840"/>
    </source>
</evidence>
<comment type="similarity">
    <text evidence="1">In the N-terminal section; belongs to the CRISPR-associated nuclease Cas3-HD family.</text>
</comment>
<dbReference type="PROSITE" id="PS51194">
    <property type="entry name" value="HELICASE_CTER"/>
    <property type="match status" value="1"/>
</dbReference>
<dbReference type="CDD" id="cd09641">
    <property type="entry name" value="Cas3''_I"/>
    <property type="match status" value="1"/>
</dbReference>
<keyword evidence="5" id="KW-0547">Nucleotide-binding</keyword>
<keyword evidence="9" id="KW-0051">Antiviral defense</keyword>
<reference evidence="13" key="1">
    <citation type="journal article" date="2019" name="Int. J. Syst. Evol. Microbiol.">
        <title>The Global Catalogue of Microorganisms (GCM) 10K type strain sequencing project: providing services to taxonomists for standard genome sequencing and annotation.</title>
        <authorList>
            <consortium name="The Broad Institute Genomics Platform"/>
            <consortium name="The Broad Institute Genome Sequencing Center for Infectious Disease"/>
            <person name="Wu L."/>
            <person name="Ma J."/>
        </authorList>
    </citation>
    <scope>NUCLEOTIDE SEQUENCE [LARGE SCALE GENOMIC DNA]</scope>
    <source>
        <strain evidence="13">CCM 8702</strain>
    </source>
</reference>
<dbReference type="InterPro" id="IPR038257">
    <property type="entry name" value="CRISPR-assoc_Cas3_HD_sf"/>
</dbReference>
<dbReference type="SUPFAM" id="SSF52540">
    <property type="entry name" value="P-loop containing nucleoside triphosphate hydrolases"/>
    <property type="match status" value="1"/>
</dbReference>
<dbReference type="PROSITE" id="PS51643">
    <property type="entry name" value="HD_CAS3"/>
    <property type="match status" value="1"/>
</dbReference>
<dbReference type="NCBIfam" id="TIGR01587">
    <property type="entry name" value="cas3_core"/>
    <property type="match status" value="1"/>
</dbReference>
<comment type="caution">
    <text evidence="12">The sequence shown here is derived from an EMBL/GenBank/DDBJ whole genome shotgun (WGS) entry which is preliminary data.</text>
</comment>
<keyword evidence="8" id="KW-0067">ATP-binding</keyword>
<name>A0ABQ1ZSH6_9BACL</name>
<evidence type="ECO:0000256" key="1">
    <source>
        <dbReference type="ARBA" id="ARBA00006847"/>
    </source>
</evidence>
<comment type="similarity">
    <text evidence="2">In the central section; belongs to the CRISPR-associated helicase Cas3 family.</text>
</comment>
<keyword evidence="6" id="KW-0378">Hydrolase</keyword>
<evidence type="ECO:0000313" key="13">
    <source>
        <dbReference type="Proteomes" id="UP000605427"/>
    </source>
</evidence>
<dbReference type="PANTHER" id="PTHR47963">
    <property type="entry name" value="DEAD-BOX ATP-DEPENDENT RNA HELICASE 47, MITOCHONDRIAL"/>
    <property type="match status" value="1"/>
</dbReference>
<accession>A0ABQ1ZSH6</accession>
<evidence type="ECO:0000256" key="6">
    <source>
        <dbReference type="ARBA" id="ARBA00022801"/>
    </source>
</evidence>
<proteinExistence type="inferred from homology"/>
<dbReference type="Pfam" id="PF22590">
    <property type="entry name" value="Cas3-like_C_2"/>
    <property type="match status" value="1"/>
</dbReference>
<evidence type="ECO:0000256" key="7">
    <source>
        <dbReference type="ARBA" id="ARBA00022806"/>
    </source>
</evidence>
<dbReference type="EMBL" id="BMDD01000002">
    <property type="protein sequence ID" value="GGH78272.1"/>
    <property type="molecule type" value="Genomic_DNA"/>
</dbReference>
<feature type="domain" description="HD Cas3-type" evidence="11">
    <location>
        <begin position="6"/>
        <end position="193"/>
    </location>
</feature>
<evidence type="ECO:0000256" key="2">
    <source>
        <dbReference type="ARBA" id="ARBA00009046"/>
    </source>
</evidence>
<evidence type="ECO:0000256" key="5">
    <source>
        <dbReference type="ARBA" id="ARBA00022741"/>
    </source>
</evidence>
<evidence type="ECO:0000256" key="3">
    <source>
        <dbReference type="ARBA" id="ARBA00022722"/>
    </source>
</evidence>
<evidence type="ECO:0000256" key="4">
    <source>
        <dbReference type="ARBA" id="ARBA00022723"/>
    </source>
</evidence>
<dbReference type="InterPro" id="IPR014001">
    <property type="entry name" value="Helicase_ATP-bd"/>
</dbReference>
<dbReference type="NCBIfam" id="TIGR01596">
    <property type="entry name" value="cas3_HD"/>
    <property type="match status" value="1"/>
</dbReference>
<dbReference type="InterPro" id="IPR006474">
    <property type="entry name" value="Helicase_Cas3_CRISPR-ass_core"/>
</dbReference>
<dbReference type="Gene3D" id="1.10.3210.30">
    <property type="match status" value="1"/>
</dbReference>
<dbReference type="Pfam" id="PF18019">
    <property type="entry name" value="Cas3_HD"/>
    <property type="match status" value="1"/>
</dbReference>
<feature type="domain" description="Helicase C-terminal" evidence="10">
    <location>
        <begin position="468"/>
        <end position="675"/>
    </location>
</feature>
<dbReference type="Proteomes" id="UP000605427">
    <property type="component" value="Unassembled WGS sequence"/>
</dbReference>
<sequence length="786" mass="90591">MEYLAKSKPIETIATHTQELIKRFHILKDVHADKLSFLSEKDWKLLEWAVLYHDVGKYNPVFQHKLRKAVGESELSFDLSVLYDLQHNLLSILAFPRKVLKLNKVERALLFQTIGFHHERERLDDEEQLSLVYDTYFPALKETVADELGIEIAEYGDRSSLGILKRRYTEIENGPDFYRYVLLKGLLHRLDHAASAHVPISIAPEANPGARTEAFIQRSFPDTGLNPLQQFSKFNRQHHVIAVAQTGMGKTEAGLLWIGDDKAFFTLPLRVSLNSMYKRLVNREGLNLNGRVGSIMDSGESPYTEEDFEGEEVVGLLHSTSLDYLEQMLMEDREKNSSQRRQAQVAKDEERLPLIHSATKEYANPLIVCTVDQILKFPLYYLGFEKEYATMAYSKVVIDELQAYSPEIAAILIRALVMIDRIGGSFMIMTATMPKIYKEALEHELSESRGEPTHELVISPQPFIDDTNLRHHIEVHEEDLAKSFVLERILEEGKTKSVLVICNTVNRSKEMFQALRASEMADLHQIVVRLLHSRFVRRHRAKLEERLLKFEQSKKTGIWITTQLVEASLDIDFDRLYTEMSVLDSQFQRYGRCNRRGKKNTTEANIHVFLGDASGVGSVYDENLYDKSVKLLKQHHGTVLRESIKQHMINELYDRKNLKNSIFLEKFDNALREIRDMTPYDMNRSEAQKIFRDIQEVQAVPRCLMQAEKIQRAMAVFNSSKSLWQQKKKSRKEIEHYLVGVNLYKAKKSGLLSPFPGIPDLYIIDAPYNSKTGLEVDKAAYSSLFL</sequence>
<protein>
    <submittedName>
        <fullName evidence="12">CRISPR-associated helicase/endonuclease Cas3</fullName>
    </submittedName>
</protein>
<dbReference type="InterPro" id="IPR054712">
    <property type="entry name" value="Cas3-like_dom"/>
</dbReference>
<organism evidence="12 13">
    <name type="scientific">Saccharibacillus endophyticus</name>
    <dbReference type="NCBI Taxonomy" id="2060666"/>
    <lineage>
        <taxon>Bacteria</taxon>
        <taxon>Bacillati</taxon>
        <taxon>Bacillota</taxon>
        <taxon>Bacilli</taxon>
        <taxon>Bacillales</taxon>
        <taxon>Paenibacillaceae</taxon>
        <taxon>Saccharibacillus</taxon>
    </lineage>
</organism>
<evidence type="ECO:0000313" key="12">
    <source>
        <dbReference type="EMBL" id="GGH78272.1"/>
    </source>
</evidence>
<dbReference type="PANTHER" id="PTHR47963:SF9">
    <property type="entry name" value="CRISPR-ASSOCIATED ENDONUCLEASE_HELICASE CAS3"/>
    <property type="match status" value="1"/>
</dbReference>
<keyword evidence="13" id="KW-1185">Reference proteome</keyword>